<dbReference type="Pfam" id="PF01682">
    <property type="entry name" value="DB"/>
    <property type="match status" value="1"/>
</dbReference>
<dbReference type="PANTHER" id="PTHR21679:SF5">
    <property type="entry name" value="DOMAIN OF UNKNOWN FUNCTION DB DOMAIN-CONTAINING PROTEIN"/>
    <property type="match status" value="1"/>
</dbReference>
<proteinExistence type="predicted"/>
<dbReference type="InterPro" id="IPR002602">
    <property type="entry name" value="DB"/>
</dbReference>
<dbReference type="WBParaSite" id="BPAG_0000001401-mRNA-1">
    <property type="protein sequence ID" value="BPAG_0000001401-mRNA-1"/>
    <property type="gene ID" value="BPAG_0000001401"/>
</dbReference>
<evidence type="ECO:0000313" key="5">
    <source>
        <dbReference type="WBParaSite" id="BPAG_0000001401-mRNA-1"/>
    </source>
</evidence>
<feature type="signal peptide" evidence="1">
    <location>
        <begin position="1"/>
        <end position="18"/>
    </location>
</feature>
<protein>
    <submittedName>
        <fullName evidence="5">DB domain-containing protein</fullName>
    </submittedName>
</protein>
<accession>A0A0N4SWK2</accession>
<dbReference type="PANTHER" id="PTHR21679">
    <property type="entry name" value="DOMAIN OF UNKNOWN FUNCTION DB DOMAIN-CONTAINING PROTEIN-RELATED"/>
    <property type="match status" value="1"/>
</dbReference>
<keyword evidence="4" id="KW-1185">Reference proteome</keyword>
<organism evidence="5">
    <name type="scientific">Brugia pahangi</name>
    <name type="common">Filarial nematode worm</name>
    <dbReference type="NCBI Taxonomy" id="6280"/>
    <lineage>
        <taxon>Eukaryota</taxon>
        <taxon>Metazoa</taxon>
        <taxon>Ecdysozoa</taxon>
        <taxon>Nematoda</taxon>
        <taxon>Chromadorea</taxon>
        <taxon>Rhabditida</taxon>
        <taxon>Spirurina</taxon>
        <taxon>Spiruromorpha</taxon>
        <taxon>Filarioidea</taxon>
        <taxon>Onchocercidae</taxon>
        <taxon>Brugia</taxon>
    </lineage>
</organism>
<reference evidence="5" key="1">
    <citation type="submission" date="2017-02" db="UniProtKB">
        <authorList>
            <consortium name="WormBaseParasite"/>
        </authorList>
    </citation>
    <scope>IDENTIFICATION</scope>
</reference>
<evidence type="ECO:0000259" key="2">
    <source>
        <dbReference type="Pfam" id="PF01682"/>
    </source>
</evidence>
<gene>
    <name evidence="3" type="ORF">BPAG_LOCUS15</name>
</gene>
<dbReference type="AlphaFoldDB" id="A0A0N4SWK2"/>
<name>A0A0N4SWK2_BRUPA</name>
<evidence type="ECO:0000313" key="3">
    <source>
        <dbReference type="EMBL" id="VDN81201.1"/>
    </source>
</evidence>
<evidence type="ECO:0000313" key="4">
    <source>
        <dbReference type="Proteomes" id="UP000278627"/>
    </source>
</evidence>
<sequence length="364" mass="40859">MCILSSAVLYIFVKFVFGEDLSLMEGAFEFDCSRIPATYCCTARVRTVCETRCSNIHCDSDFYRQDKKMKQLIVRPETIYKNGLNDGDTANLRGDSEMKYTTPYHNIKTYNFEKLQERSSQKSLSRNVLKKRYLPAPTNSNENESLIGMSSSEDDKATEDVVPFVTAAISSSNSDLDSSNTLNPQSLLTGVQEGLQRQHWGIRSFKIIYHVTPSLNWLHNRNFMGSNSSLAKLNKAECGTAPHFSPCMSISQANIQFEQCCRNKMLPTSCQHSCKYNVKESEINKIIGAGFCAILHIIPIAQCASNGRDNSECCKYRQVATKSAPQCEIFCRSGQEIARVGLEHLVCRKAMNEIIACHLSGLRN</sequence>
<evidence type="ECO:0000256" key="1">
    <source>
        <dbReference type="SAM" id="SignalP"/>
    </source>
</evidence>
<feature type="chain" id="PRO_5043121585" evidence="1">
    <location>
        <begin position="19"/>
        <end position="364"/>
    </location>
</feature>
<feature type="domain" description="Domain of unknown function DB" evidence="2">
    <location>
        <begin position="260"/>
        <end position="358"/>
    </location>
</feature>
<reference evidence="3 4" key="2">
    <citation type="submission" date="2018-11" db="EMBL/GenBank/DDBJ databases">
        <authorList>
            <consortium name="Pathogen Informatics"/>
        </authorList>
    </citation>
    <scope>NUCLEOTIDE SEQUENCE [LARGE SCALE GENOMIC DNA]</scope>
</reference>
<keyword evidence="1" id="KW-0732">Signal</keyword>
<dbReference type="EMBL" id="UZAD01000001">
    <property type="protein sequence ID" value="VDN81201.1"/>
    <property type="molecule type" value="Genomic_DNA"/>
</dbReference>
<dbReference type="Proteomes" id="UP000278627">
    <property type="component" value="Unassembled WGS sequence"/>
</dbReference>